<name>A0ABN9X6J2_9DINO</name>
<evidence type="ECO:0000313" key="3">
    <source>
        <dbReference type="Proteomes" id="UP001189429"/>
    </source>
</evidence>
<proteinExistence type="predicted"/>
<evidence type="ECO:0000313" key="2">
    <source>
        <dbReference type="EMBL" id="CAK0893336.1"/>
    </source>
</evidence>
<feature type="non-terminal residue" evidence="2">
    <location>
        <position position="1"/>
    </location>
</feature>
<dbReference type="Proteomes" id="UP001189429">
    <property type="component" value="Unassembled WGS sequence"/>
</dbReference>
<reference evidence="2" key="1">
    <citation type="submission" date="2023-10" db="EMBL/GenBank/DDBJ databases">
        <authorList>
            <person name="Chen Y."/>
            <person name="Shah S."/>
            <person name="Dougan E. K."/>
            <person name="Thang M."/>
            <person name="Chan C."/>
        </authorList>
    </citation>
    <scope>NUCLEOTIDE SEQUENCE [LARGE SCALE GENOMIC DNA]</scope>
</reference>
<comment type="caution">
    <text evidence="2">The sequence shown here is derived from an EMBL/GenBank/DDBJ whole genome shotgun (WGS) entry which is preliminary data.</text>
</comment>
<feature type="region of interest" description="Disordered" evidence="1">
    <location>
        <begin position="30"/>
        <end position="51"/>
    </location>
</feature>
<protein>
    <submittedName>
        <fullName evidence="2">Uncharacterized protein</fullName>
    </submittedName>
</protein>
<accession>A0ABN9X6J2</accession>
<feature type="non-terminal residue" evidence="2">
    <location>
        <position position="305"/>
    </location>
</feature>
<organism evidence="2 3">
    <name type="scientific">Prorocentrum cordatum</name>
    <dbReference type="NCBI Taxonomy" id="2364126"/>
    <lineage>
        <taxon>Eukaryota</taxon>
        <taxon>Sar</taxon>
        <taxon>Alveolata</taxon>
        <taxon>Dinophyceae</taxon>
        <taxon>Prorocentrales</taxon>
        <taxon>Prorocentraceae</taxon>
        <taxon>Prorocentrum</taxon>
    </lineage>
</organism>
<keyword evidence="3" id="KW-1185">Reference proteome</keyword>
<gene>
    <name evidence="2" type="ORF">PCOR1329_LOCUS72698</name>
</gene>
<sequence>EIHAAIGLSKAFGIARAFNELFELTGDGDEEVEANGEDHPHPQHVPNSGGAIHELPDGVEVHVRMELRGGGKYAPQWLLPQRDAAIPQVADIAARAPMLVEHCSQVGPRGVLEMTPGAKGRFQSHSTYCNIQVKMARGANDPDKGAEFGIGLGKLGMLSGRLFLSDLMWGKRGALYKRIPWVLEESHVERAFELATILDGIRAAICRPGEDSDLEGVAKVENVKGTEIARAILWKAVRGRRAEDSGELEIPANKTWALFPARVMKDRRIGKISVHVFREVARARPGVLGRFDDESDALIVKDPDS</sequence>
<dbReference type="EMBL" id="CAUYUJ010019736">
    <property type="protein sequence ID" value="CAK0893336.1"/>
    <property type="molecule type" value="Genomic_DNA"/>
</dbReference>
<evidence type="ECO:0000256" key="1">
    <source>
        <dbReference type="SAM" id="MobiDB-lite"/>
    </source>
</evidence>